<dbReference type="Proteomes" id="UP000265509">
    <property type="component" value="Unassembled WGS sequence"/>
</dbReference>
<feature type="transmembrane region" description="Helical" evidence="5">
    <location>
        <begin position="20"/>
        <end position="41"/>
    </location>
</feature>
<evidence type="ECO:0000259" key="6">
    <source>
        <dbReference type="Pfam" id="PF02656"/>
    </source>
</evidence>
<evidence type="ECO:0000313" key="8">
    <source>
        <dbReference type="Proteomes" id="UP000265509"/>
    </source>
</evidence>
<evidence type="ECO:0000256" key="4">
    <source>
        <dbReference type="ARBA" id="ARBA00023136"/>
    </source>
</evidence>
<dbReference type="Pfam" id="PF02656">
    <property type="entry name" value="DUF202"/>
    <property type="match status" value="1"/>
</dbReference>
<keyword evidence="8" id="KW-1185">Reference proteome</keyword>
<accession>A0A3L7DXX5</accession>
<gene>
    <name evidence="7" type="ORF">DWB85_15715</name>
</gene>
<comment type="caution">
    <text evidence="7">The sequence shown here is derived from an EMBL/GenBank/DDBJ whole genome shotgun (WGS) entry which is preliminary data.</text>
</comment>
<evidence type="ECO:0000313" key="7">
    <source>
        <dbReference type="EMBL" id="RLQ20841.1"/>
    </source>
</evidence>
<evidence type="ECO:0000256" key="2">
    <source>
        <dbReference type="ARBA" id="ARBA00022692"/>
    </source>
</evidence>
<evidence type="ECO:0000256" key="1">
    <source>
        <dbReference type="ARBA" id="ARBA00004127"/>
    </source>
</evidence>
<dbReference type="InterPro" id="IPR003807">
    <property type="entry name" value="DUF202"/>
</dbReference>
<dbReference type="AlphaFoldDB" id="A0A3L7DXX5"/>
<protein>
    <submittedName>
        <fullName evidence="7">DUF202 domain-containing protein</fullName>
    </submittedName>
</protein>
<organism evidence="7 8">
    <name type="scientific">Seongchinamella sediminis</name>
    <dbReference type="NCBI Taxonomy" id="2283635"/>
    <lineage>
        <taxon>Bacteria</taxon>
        <taxon>Pseudomonadati</taxon>
        <taxon>Pseudomonadota</taxon>
        <taxon>Gammaproteobacteria</taxon>
        <taxon>Cellvibrionales</taxon>
        <taxon>Halieaceae</taxon>
        <taxon>Seongchinamella</taxon>
    </lineage>
</organism>
<comment type="subcellular location">
    <subcellularLocation>
        <location evidence="1">Endomembrane system</location>
        <topology evidence="1">Multi-pass membrane protein</topology>
    </subcellularLocation>
</comment>
<feature type="transmembrane region" description="Helical" evidence="5">
    <location>
        <begin position="47"/>
        <end position="65"/>
    </location>
</feature>
<evidence type="ECO:0000256" key="3">
    <source>
        <dbReference type="ARBA" id="ARBA00022989"/>
    </source>
</evidence>
<dbReference type="EMBL" id="QRAN01000019">
    <property type="protein sequence ID" value="RLQ20841.1"/>
    <property type="molecule type" value="Genomic_DNA"/>
</dbReference>
<keyword evidence="3 5" id="KW-1133">Transmembrane helix</keyword>
<dbReference type="GO" id="GO:0012505">
    <property type="term" value="C:endomembrane system"/>
    <property type="evidence" value="ECO:0007669"/>
    <property type="project" value="UniProtKB-SubCell"/>
</dbReference>
<name>A0A3L7DXX5_9GAMM</name>
<evidence type="ECO:0000256" key="5">
    <source>
        <dbReference type="SAM" id="Phobius"/>
    </source>
</evidence>
<proteinExistence type="predicted"/>
<keyword evidence="4 5" id="KW-0472">Membrane</keyword>
<sequence>MRDELALERTRLANERTFLAYVRTALSLLAAAAALFHFFPADRVFETSAWLLAAAGVLVLGVGLYRGMTVRAQLRARERGDD</sequence>
<dbReference type="RefSeq" id="WP_117956439.1">
    <property type="nucleotide sequence ID" value="NZ_QRAN01000019.1"/>
</dbReference>
<keyword evidence="2 5" id="KW-0812">Transmembrane</keyword>
<reference evidence="7 8" key="1">
    <citation type="submission" date="2018-07" db="EMBL/GenBank/DDBJ databases">
        <title>Halioglobus sp. genome submission.</title>
        <authorList>
            <person name="Ye M.-Q."/>
            <person name="Du Z.-J."/>
        </authorList>
    </citation>
    <scope>NUCLEOTIDE SEQUENCE [LARGE SCALE GENOMIC DNA]</scope>
    <source>
        <strain evidence="7 8">U0301</strain>
    </source>
</reference>
<feature type="domain" description="DUF202" evidence="6">
    <location>
        <begin position="9"/>
        <end position="69"/>
    </location>
</feature>